<dbReference type="AlphaFoldDB" id="A0A932MPW8"/>
<evidence type="ECO:0000313" key="1">
    <source>
        <dbReference type="EMBL" id="MBI3127541.1"/>
    </source>
</evidence>
<protein>
    <submittedName>
        <fullName evidence="1">Uncharacterized protein</fullName>
    </submittedName>
</protein>
<reference evidence="1" key="1">
    <citation type="submission" date="2020-07" db="EMBL/GenBank/DDBJ databases">
        <title>Huge and variable diversity of episymbiotic CPR bacteria and DPANN archaea in groundwater ecosystems.</title>
        <authorList>
            <person name="He C.Y."/>
            <person name="Keren R."/>
            <person name="Whittaker M."/>
            <person name="Farag I.F."/>
            <person name="Doudna J."/>
            <person name="Cate J.H.D."/>
            <person name="Banfield J.F."/>
        </authorList>
    </citation>
    <scope>NUCLEOTIDE SEQUENCE</scope>
    <source>
        <strain evidence="1">NC_groundwater_763_Ag_S-0.2um_68_21</strain>
    </source>
</reference>
<proteinExistence type="predicted"/>
<accession>A0A932MPW8</accession>
<dbReference type="Proteomes" id="UP000782312">
    <property type="component" value="Unassembled WGS sequence"/>
</dbReference>
<gene>
    <name evidence="1" type="ORF">HYZ11_08060</name>
</gene>
<name>A0A932MPW8_UNCTE</name>
<comment type="caution">
    <text evidence="1">The sequence shown here is derived from an EMBL/GenBank/DDBJ whole genome shotgun (WGS) entry which is preliminary data.</text>
</comment>
<dbReference type="EMBL" id="JACPUR010000017">
    <property type="protein sequence ID" value="MBI3127541.1"/>
    <property type="molecule type" value="Genomic_DNA"/>
</dbReference>
<evidence type="ECO:0000313" key="2">
    <source>
        <dbReference type="Proteomes" id="UP000782312"/>
    </source>
</evidence>
<organism evidence="1 2">
    <name type="scientific">Tectimicrobiota bacterium</name>
    <dbReference type="NCBI Taxonomy" id="2528274"/>
    <lineage>
        <taxon>Bacteria</taxon>
        <taxon>Pseudomonadati</taxon>
        <taxon>Nitrospinota/Tectimicrobiota group</taxon>
        <taxon>Candidatus Tectimicrobiota</taxon>
    </lineage>
</organism>
<sequence length="50" mass="5687">MDERPLRSLGKSYPREVGPDMVAGLTQFVEDIRRLSGDFIGIHLGDAEWR</sequence>